<keyword evidence="2" id="KW-1185">Reference proteome</keyword>
<evidence type="ECO:0000259" key="1">
    <source>
        <dbReference type="Pfam" id="PF22936"/>
    </source>
</evidence>
<protein>
    <recommendedName>
        <fullName evidence="1">Retrovirus-related Pol polyprotein from transposon TNT 1-94-like beta-barrel domain-containing protein</fullName>
    </recommendedName>
</protein>
<dbReference type="Pfam" id="PF22936">
    <property type="entry name" value="Pol_BBD"/>
    <property type="match status" value="1"/>
</dbReference>
<dbReference type="RefSeq" id="XP_056698330.1">
    <property type="nucleotide sequence ID" value="XM_056842352.1"/>
</dbReference>
<evidence type="ECO:0000313" key="3">
    <source>
        <dbReference type="RefSeq" id="XP_056698330.1"/>
    </source>
</evidence>
<dbReference type="GeneID" id="130471978"/>
<reference evidence="2" key="1">
    <citation type="journal article" date="2021" name="Nat. Commun.">
        <title>Genomic analyses provide insights into spinach domestication and the genetic basis of agronomic traits.</title>
        <authorList>
            <person name="Cai X."/>
            <person name="Sun X."/>
            <person name="Xu C."/>
            <person name="Sun H."/>
            <person name="Wang X."/>
            <person name="Ge C."/>
            <person name="Zhang Z."/>
            <person name="Wang Q."/>
            <person name="Fei Z."/>
            <person name="Jiao C."/>
            <person name="Wang Q."/>
        </authorList>
    </citation>
    <scope>NUCLEOTIDE SEQUENCE [LARGE SCALE GENOMIC DNA]</scope>
    <source>
        <strain evidence="2">cv. Varoflay</strain>
    </source>
</reference>
<feature type="domain" description="Retrovirus-related Pol polyprotein from transposon TNT 1-94-like beta-barrel" evidence="1">
    <location>
        <begin position="231"/>
        <end position="285"/>
    </location>
</feature>
<dbReference type="InterPro" id="IPR054722">
    <property type="entry name" value="PolX-like_BBD"/>
</dbReference>
<sequence>MRFYLEQIDVAYVISDVVKPVNDDELHDFEVKFAKDDRTCKGMLLHHMSNVLLDIYMGYNHARDIYDGLEKKYGTDDAGTKRYCVSKWLGFQVEDDKPIIDQIHAYENICIAMAAEGLSICDITLAIVLIEKLPPSWKDIRNQLMHKKKDLTLEELVGHLKIEEENRIKDKGQSVFSKSAKANLAGHKSRDCRVKKKPDQNQAHLVEAVADPNNFIAVVSEANLAGDVAEWIVDTRSTRHICTNKQMFTSYEKTDGENVFMGNSASATVQGKGKIVLTLTFGKTLT</sequence>
<dbReference type="Pfam" id="PF14223">
    <property type="entry name" value="Retrotran_gag_2"/>
    <property type="match status" value="1"/>
</dbReference>
<gene>
    <name evidence="3" type="primary">LOC130471978</name>
</gene>
<organism evidence="2 3">
    <name type="scientific">Spinacia oleracea</name>
    <name type="common">Spinach</name>
    <dbReference type="NCBI Taxonomy" id="3562"/>
    <lineage>
        <taxon>Eukaryota</taxon>
        <taxon>Viridiplantae</taxon>
        <taxon>Streptophyta</taxon>
        <taxon>Embryophyta</taxon>
        <taxon>Tracheophyta</taxon>
        <taxon>Spermatophyta</taxon>
        <taxon>Magnoliopsida</taxon>
        <taxon>eudicotyledons</taxon>
        <taxon>Gunneridae</taxon>
        <taxon>Pentapetalae</taxon>
        <taxon>Caryophyllales</taxon>
        <taxon>Chenopodiaceae</taxon>
        <taxon>Chenopodioideae</taxon>
        <taxon>Anserineae</taxon>
        <taxon>Spinacia</taxon>
    </lineage>
</organism>
<dbReference type="PANTHER" id="PTHR47592">
    <property type="entry name" value="PBF68 PROTEIN"/>
    <property type="match status" value="1"/>
</dbReference>
<evidence type="ECO:0000313" key="2">
    <source>
        <dbReference type="Proteomes" id="UP000813463"/>
    </source>
</evidence>
<reference evidence="3" key="2">
    <citation type="submission" date="2025-08" db="UniProtKB">
        <authorList>
            <consortium name="RefSeq"/>
        </authorList>
    </citation>
    <scope>IDENTIFICATION</scope>
    <source>
        <tissue evidence="3">Leaf</tissue>
    </source>
</reference>
<dbReference type="PANTHER" id="PTHR47592:SF30">
    <property type="entry name" value="CCHC-TYPE DOMAIN-CONTAINING PROTEIN"/>
    <property type="match status" value="1"/>
</dbReference>
<name>A0ABM3RS11_SPIOL</name>
<accession>A0ABM3RS11</accession>
<dbReference type="Proteomes" id="UP000813463">
    <property type="component" value="Chromosome 4"/>
</dbReference>
<proteinExistence type="predicted"/>